<dbReference type="PROSITE" id="PS00092">
    <property type="entry name" value="N6_MTASE"/>
    <property type="match status" value="1"/>
</dbReference>
<dbReference type="GO" id="GO:0009007">
    <property type="term" value="F:site-specific DNA-methyltransferase (adenine-specific) activity"/>
    <property type="evidence" value="ECO:0007669"/>
    <property type="project" value="UniProtKB-EC"/>
</dbReference>
<organism evidence="10">
    <name type="scientific">Roseihalotalea indica</name>
    <dbReference type="NCBI Taxonomy" id="2867963"/>
    <lineage>
        <taxon>Bacteria</taxon>
        <taxon>Pseudomonadati</taxon>
        <taxon>Bacteroidota</taxon>
        <taxon>Cytophagia</taxon>
        <taxon>Cytophagales</taxon>
        <taxon>Catalimonadaceae</taxon>
        <taxon>Roseihalotalea</taxon>
    </lineage>
</organism>
<protein>
    <recommendedName>
        <fullName evidence="1">site-specific DNA-methyltransferase (adenine-specific)</fullName>
        <ecNumber evidence="1">2.1.1.72</ecNumber>
    </recommendedName>
</protein>
<dbReference type="EMBL" id="CP120682">
    <property type="protein sequence ID" value="WKN35046.1"/>
    <property type="molecule type" value="Genomic_DNA"/>
</dbReference>
<dbReference type="SUPFAM" id="SSF53335">
    <property type="entry name" value="S-adenosyl-L-methionine-dependent methyltransferases"/>
    <property type="match status" value="1"/>
</dbReference>
<sequence>MASRELLLKSLQQPYDRLLFAKEVLSPVFGEGLNLYQQPIIADPEPNTTEKKVIAEVRIYAEITLEDTTEVSCYEIILQPHVRIDQNRVAIQHYIRKLLFSGQAALVNFVSSDHQKNDLWRLTLVAVDSEMTEEGIKEKATHSKRYTYLVEANRTNRTLAERLEKLAGGTTLNFDALVRAFSVETMSKDFFAEYKQHYQNFVCYLTGKRMVKVKGKWIEQKEKAASKFLKSVFNNNEKDARDFCKKLLGRIVFLYFIQKKRWLGASTTDYKDGVEDFIYQIFEETGGDKRFFPEGLTTLFFDVLNKFRSGDDYTTPGGRKVKMPYLNGGLFTRDRVDELLQEQGDIMTFPPELFSNRDQQDTPNERGFLDFLNAYNFTVYEDSPDDHTVAVDPEMLGHIFENLLEDNKDKGAFYTPNEIVSYMCQESLIEYLTTHLSKEYTLYKELDREQIQLFGNESRKGQLKLVQQLGGKALNRSDIEKIIVEKDVAKLTRSQLKRINELLDSVKICDPAIGSGAFPMGLLQEIFSTKEMIAYALDMDWNPALVKENIIQNSIYGVDIERGAVDIARLRFWLSLVVDIEKPKALPNLDYKIIVGDSLLSKFQDISGKFSNEVLEIDWKIERSQLSNMHVRNLKSALKAFNEKKALYFKSDKPSKRTLDEEIRQLKLRVLISQLKFDRERFINTTTEKGGFTPSAKERSFNLRRQQSIERYNILIGRLEELMDQPKCQFTYFNWGLDFAEVMNPIIAGNNLGFDIVLANPPYVSAMALKKILPSSEFQALKETYETAKGTVDLYIYFFEKGIKLLKENGQLAYISPNRYLSASYGTALRKYIYSNTTIKSIIDYSNVRVFKEASTYPILTFLEVAKNRKYNILIGKYSHQQSSLNYHYVSSEKLDMLDGYLWGYLLNDKIELTEKVINQSIKLGNACKINATSTASEAENYHSLINEKRGYKLVNTGTIDKYTTTWGREFLTDKGKKFLRPYLPKNSAIISENRKKLYSSEKIILAKIAIEAEAFLDDKGDYASINTNCLHSFQKGFHPKYVLAWINSKLYQFTFECFFEGLKMQGGYLLYSAPNLASTFIMKASDEDQLCISTLVDYITFSKFQVAQDVNEKLIPVYFEQIIDGIFYELYFQDLVKKFNREIRKNIGKLPVFTEEMSDLDKQQICQNTFSKLNDKDHPVRNNLFYLDSIPEIAIIEGKDANYKN</sequence>
<keyword evidence="2 10" id="KW-0489">Methyltransferase</keyword>
<keyword evidence="3" id="KW-0808">Transferase</keyword>
<dbReference type="PRINTS" id="PR00507">
    <property type="entry name" value="N12N6MTFRASE"/>
</dbReference>
<dbReference type="InterPro" id="IPR029063">
    <property type="entry name" value="SAM-dependent_MTases_sf"/>
</dbReference>
<evidence type="ECO:0000259" key="9">
    <source>
        <dbReference type="Pfam" id="PF12950"/>
    </source>
</evidence>
<reference evidence="10" key="1">
    <citation type="journal article" date="2023" name="Comput. Struct. Biotechnol. J.">
        <title>Discovery of a novel marine Bacteroidetes with a rich repertoire of carbohydrate-active enzymes.</title>
        <authorList>
            <person name="Chen B."/>
            <person name="Liu G."/>
            <person name="Chen Q."/>
            <person name="Wang H."/>
            <person name="Liu L."/>
            <person name="Tang K."/>
        </authorList>
    </citation>
    <scope>NUCLEOTIDE SEQUENCE</scope>
    <source>
        <strain evidence="10">TK19036</strain>
    </source>
</reference>
<dbReference type="Gene3D" id="3.40.50.150">
    <property type="entry name" value="Vaccinia Virus protein VP39"/>
    <property type="match status" value="2"/>
</dbReference>
<accession>A0AA49GJU9</accession>
<feature type="domain" description="TaqI-like C-terminal specificity" evidence="9">
    <location>
        <begin position="960"/>
        <end position="1060"/>
    </location>
</feature>
<feature type="domain" description="Type II methyltransferase M.TaqI-like" evidence="8">
    <location>
        <begin position="553"/>
        <end position="851"/>
    </location>
</feature>
<evidence type="ECO:0000256" key="3">
    <source>
        <dbReference type="ARBA" id="ARBA00022679"/>
    </source>
</evidence>
<evidence type="ECO:0000256" key="4">
    <source>
        <dbReference type="ARBA" id="ARBA00022691"/>
    </source>
</evidence>
<evidence type="ECO:0000256" key="5">
    <source>
        <dbReference type="ARBA" id="ARBA00022747"/>
    </source>
</evidence>
<keyword evidence="6" id="KW-0238">DNA-binding</keyword>
<proteinExistence type="predicted"/>
<dbReference type="InterPro" id="IPR002052">
    <property type="entry name" value="DNA_methylase_N6_adenine_CS"/>
</dbReference>
<evidence type="ECO:0000313" key="10">
    <source>
        <dbReference type="EMBL" id="WKN35046.1"/>
    </source>
</evidence>
<dbReference type="PANTHER" id="PTHR33841:SF1">
    <property type="entry name" value="DNA METHYLTRANSFERASE A"/>
    <property type="match status" value="1"/>
</dbReference>
<dbReference type="InterPro" id="IPR025931">
    <property type="entry name" value="TaqI_C"/>
</dbReference>
<reference evidence="10" key="2">
    <citation type="journal article" date="2024" name="Antonie Van Leeuwenhoek">
        <title>Roseihalotalea indica gen. nov., sp. nov., a halophilic Bacteroidetes from mesopelagic Southwest Indian Ocean with higher carbohydrate metabolic potential.</title>
        <authorList>
            <person name="Chen B."/>
            <person name="Zhang M."/>
            <person name="Lin D."/>
            <person name="Ye J."/>
            <person name="Tang K."/>
        </authorList>
    </citation>
    <scope>NUCLEOTIDE SEQUENCE</scope>
    <source>
        <strain evidence="10">TK19036</strain>
    </source>
</reference>
<dbReference type="Pfam" id="PF07669">
    <property type="entry name" value="Eco57I"/>
    <property type="match status" value="1"/>
</dbReference>
<evidence type="ECO:0000256" key="6">
    <source>
        <dbReference type="ARBA" id="ARBA00023125"/>
    </source>
</evidence>
<evidence type="ECO:0000256" key="1">
    <source>
        <dbReference type="ARBA" id="ARBA00011900"/>
    </source>
</evidence>
<name>A0AA49GJU9_9BACT</name>
<keyword evidence="4" id="KW-0949">S-adenosyl-L-methionine</keyword>
<dbReference type="EC" id="2.1.1.72" evidence="1"/>
<dbReference type="InterPro" id="IPR011639">
    <property type="entry name" value="MethylTrfase_TaqI-like_dom"/>
</dbReference>
<dbReference type="GO" id="GO:0032259">
    <property type="term" value="P:methylation"/>
    <property type="evidence" value="ECO:0007669"/>
    <property type="project" value="UniProtKB-KW"/>
</dbReference>
<keyword evidence="5" id="KW-0680">Restriction system</keyword>
<dbReference type="Pfam" id="PF12950">
    <property type="entry name" value="TaqI_C"/>
    <property type="match status" value="1"/>
</dbReference>
<dbReference type="REBASE" id="759082">
    <property type="entry name" value="Tsp36ORF21960P"/>
</dbReference>
<evidence type="ECO:0000256" key="2">
    <source>
        <dbReference type="ARBA" id="ARBA00022603"/>
    </source>
</evidence>
<dbReference type="PANTHER" id="PTHR33841">
    <property type="entry name" value="DNA METHYLTRANSFERASE YEEA-RELATED"/>
    <property type="match status" value="1"/>
</dbReference>
<gene>
    <name evidence="10" type="ORF">K4G66_21960</name>
</gene>
<dbReference type="InterPro" id="IPR050953">
    <property type="entry name" value="N4_N6_ade-DNA_methylase"/>
</dbReference>
<dbReference type="AlphaFoldDB" id="A0AA49GJU9"/>
<dbReference type="GO" id="GO:0009307">
    <property type="term" value="P:DNA restriction-modification system"/>
    <property type="evidence" value="ECO:0007669"/>
    <property type="project" value="UniProtKB-KW"/>
</dbReference>
<evidence type="ECO:0000259" key="8">
    <source>
        <dbReference type="Pfam" id="PF07669"/>
    </source>
</evidence>
<evidence type="ECO:0000256" key="7">
    <source>
        <dbReference type="ARBA" id="ARBA00047942"/>
    </source>
</evidence>
<comment type="catalytic activity">
    <reaction evidence="7">
        <text>a 2'-deoxyadenosine in DNA + S-adenosyl-L-methionine = an N(6)-methyl-2'-deoxyadenosine in DNA + S-adenosyl-L-homocysteine + H(+)</text>
        <dbReference type="Rhea" id="RHEA:15197"/>
        <dbReference type="Rhea" id="RHEA-COMP:12418"/>
        <dbReference type="Rhea" id="RHEA-COMP:12419"/>
        <dbReference type="ChEBI" id="CHEBI:15378"/>
        <dbReference type="ChEBI" id="CHEBI:57856"/>
        <dbReference type="ChEBI" id="CHEBI:59789"/>
        <dbReference type="ChEBI" id="CHEBI:90615"/>
        <dbReference type="ChEBI" id="CHEBI:90616"/>
        <dbReference type="EC" id="2.1.1.72"/>
    </reaction>
</comment>
<dbReference type="GO" id="GO:0003677">
    <property type="term" value="F:DNA binding"/>
    <property type="evidence" value="ECO:0007669"/>
    <property type="project" value="UniProtKB-KW"/>
</dbReference>